<keyword evidence="4 7" id="KW-0548">Nucleotidyltransferase</keyword>
<dbReference type="AlphaFoldDB" id="A0A1R4J700"/>
<dbReference type="PANTHER" id="PTHR11076:SF33">
    <property type="entry name" value="DNA POLYMERASE KAPPA"/>
    <property type="match status" value="1"/>
</dbReference>
<dbReference type="GO" id="GO:0003887">
    <property type="term" value="F:DNA-directed DNA polymerase activity"/>
    <property type="evidence" value="ECO:0007669"/>
    <property type="project" value="UniProtKB-UniRule"/>
</dbReference>
<keyword evidence="4" id="KW-0515">Mutator protein</keyword>
<comment type="similarity">
    <text evidence="1 4">Belongs to the DNA polymerase type-Y family.</text>
</comment>
<dbReference type="HAMAP" id="MF_01113">
    <property type="entry name" value="DNApol_IV"/>
    <property type="match status" value="1"/>
</dbReference>
<evidence type="ECO:0000313" key="8">
    <source>
        <dbReference type="Proteomes" id="UP000196230"/>
    </source>
</evidence>
<evidence type="ECO:0000256" key="3">
    <source>
        <dbReference type="ARBA" id="ARBA00049244"/>
    </source>
</evidence>
<feature type="site" description="Substrate discrimination" evidence="4">
    <location>
        <position position="39"/>
    </location>
</feature>
<keyword evidence="4" id="KW-0238">DNA-binding</keyword>
<proteinExistence type="inferred from homology"/>
<dbReference type="GO" id="GO:0006281">
    <property type="term" value="P:DNA repair"/>
    <property type="evidence" value="ECO:0007669"/>
    <property type="project" value="UniProtKB-UniRule"/>
</dbReference>
<keyword evidence="4" id="KW-0460">Magnesium</keyword>
<keyword evidence="4" id="KW-0479">Metal-binding</keyword>
<organism evidence="7 8">
    <name type="scientific">Micrococcus lylae</name>
    <dbReference type="NCBI Taxonomy" id="1273"/>
    <lineage>
        <taxon>Bacteria</taxon>
        <taxon>Bacillati</taxon>
        <taxon>Actinomycetota</taxon>
        <taxon>Actinomycetes</taxon>
        <taxon>Micrococcales</taxon>
        <taxon>Micrococcaceae</taxon>
        <taxon>Micrococcus</taxon>
    </lineage>
</organism>
<dbReference type="SUPFAM" id="SSF56672">
    <property type="entry name" value="DNA/RNA polymerases"/>
    <property type="match status" value="1"/>
</dbReference>
<feature type="region of interest" description="Disordered" evidence="5">
    <location>
        <begin position="253"/>
        <end position="281"/>
    </location>
</feature>
<dbReference type="InterPro" id="IPR001126">
    <property type="entry name" value="UmuC"/>
</dbReference>
<dbReference type="InterPro" id="IPR036775">
    <property type="entry name" value="DNA_pol_Y-fam_lit_finger_sf"/>
</dbReference>
<dbReference type="NCBIfam" id="NF002677">
    <property type="entry name" value="PRK02406.1"/>
    <property type="match status" value="1"/>
</dbReference>
<keyword evidence="4" id="KW-0239">DNA-directed DNA polymerase</keyword>
<keyword evidence="4" id="KW-0234">DNA repair</keyword>
<dbReference type="GO" id="GO:0005829">
    <property type="term" value="C:cytosol"/>
    <property type="evidence" value="ECO:0007669"/>
    <property type="project" value="TreeGrafter"/>
</dbReference>
<keyword evidence="4" id="KW-0227">DNA damage</keyword>
<dbReference type="InterPro" id="IPR024728">
    <property type="entry name" value="PolY_HhH_motif"/>
</dbReference>
<dbReference type="Pfam" id="PF00817">
    <property type="entry name" value="IMS"/>
    <property type="match status" value="1"/>
</dbReference>
<dbReference type="SUPFAM" id="SSF100879">
    <property type="entry name" value="Lesion bypass DNA polymerase (Y-family), little finger domain"/>
    <property type="match status" value="1"/>
</dbReference>
<feature type="compositionally biased region" description="Basic and acidic residues" evidence="5">
    <location>
        <begin position="253"/>
        <end position="263"/>
    </location>
</feature>
<dbReference type="Gene3D" id="3.30.1490.100">
    <property type="entry name" value="DNA polymerase, Y-family, little finger domain"/>
    <property type="match status" value="1"/>
</dbReference>
<dbReference type="InterPro" id="IPR043128">
    <property type="entry name" value="Rev_trsase/Diguanyl_cyclase"/>
</dbReference>
<feature type="domain" description="UmuC" evidence="6">
    <location>
        <begin position="30"/>
        <end position="210"/>
    </location>
</feature>
<keyword evidence="4" id="KW-0235">DNA replication</keyword>
<dbReference type="EC" id="2.7.7.7" evidence="4"/>
<dbReference type="InterPro" id="IPR022880">
    <property type="entry name" value="DNApol_IV"/>
</dbReference>
<dbReference type="GO" id="GO:0006261">
    <property type="term" value="P:DNA-templated DNA replication"/>
    <property type="evidence" value="ECO:0007669"/>
    <property type="project" value="UniProtKB-UniRule"/>
</dbReference>
<evidence type="ECO:0000256" key="1">
    <source>
        <dbReference type="ARBA" id="ARBA00010945"/>
    </source>
</evidence>
<evidence type="ECO:0000259" key="6">
    <source>
        <dbReference type="PROSITE" id="PS50173"/>
    </source>
</evidence>
<comment type="subcellular location">
    <subcellularLocation>
        <location evidence="4">Cytoplasm</location>
    </subcellularLocation>
</comment>
<gene>
    <name evidence="4" type="primary">dinB</name>
    <name evidence="7" type="ORF">FM125_06850</name>
</gene>
<dbReference type="GO" id="GO:0003684">
    <property type="term" value="F:damaged DNA binding"/>
    <property type="evidence" value="ECO:0007669"/>
    <property type="project" value="InterPro"/>
</dbReference>
<dbReference type="CDD" id="cd03586">
    <property type="entry name" value="PolY_Pol_IV_kappa"/>
    <property type="match status" value="1"/>
</dbReference>
<dbReference type="EMBL" id="FUKP01000045">
    <property type="protein sequence ID" value="SJN27837.1"/>
    <property type="molecule type" value="Genomic_DNA"/>
</dbReference>
<dbReference type="Pfam" id="PF11799">
    <property type="entry name" value="IMS_C"/>
    <property type="match status" value="1"/>
</dbReference>
<keyword evidence="4 7" id="KW-0808">Transferase</keyword>
<feature type="binding site" evidence="4">
    <location>
        <position position="128"/>
    </location>
    <ligand>
        <name>Mg(2+)</name>
        <dbReference type="ChEBI" id="CHEBI:18420"/>
    </ligand>
</feature>
<evidence type="ECO:0000256" key="4">
    <source>
        <dbReference type="HAMAP-Rule" id="MF_01113"/>
    </source>
</evidence>
<feature type="active site" evidence="4">
    <location>
        <position position="129"/>
    </location>
</feature>
<dbReference type="Pfam" id="PF11798">
    <property type="entry name" value="IMS_HHH"/>
    <property type="match status" value="1"/>
</dbReference>
<evidence type="ECO:0000256" key="2">
    <source>
        <dbReference type="ARBA" id="ARBA00025589"/>
    </source>
</evidence>
<dbReference type="PANTHER" id="PTHR11076">
    <property type="entry name" value="DNA REPAIR POLYMERASE UMUC / TRANSFERASE FAMILY MEMBER"/>
    <property type="match status" value="1"/>
</dbReference>
<dbReference type="InterPro" id="IPR050116">
    <property type="entry name" value="DNA_polymerase-Y"/>
</dbReference>
<feature type="binding site" evidence="4">
    <location>
        <position position="34"/>
    </location>
    <ligand>
        <name>Mg(2+)</name>
        <dbReference type="ChEBI" id="CHEBI:18420"/>
    </ligand>
</feature>
<dbReference type="Gene3D" id="3.40.1170.60">
    <property type="match status" value="1"/>
</dbReference>
<dbReference type="GO" id="GO:0009432">
    <property type="term" value="P:SOS response"/>
    <property type="evidence" value="ECO:0007669"/>
    <property type="project" value="TreeGrafter"/>
</dbReference>
<dbReference type="InterPro" id="IPR017961">
    <property type="entry name" value="DNA_pol_Y-fam_little_finger"/>
</dbReference>
<name>A0A1R4J700_9MICC</name>
<sequence>MRPPYAVRAVGRVEDMQQPAPVDPGDDATVLHVDMDAFFLSVELRERPDLRGVPAAVAGRSLRSVILSASYEARAFGVRSAMPVGQALRLCPQLRLVEPRQSVYRSVSAEVMALLDRVTPVREQLSVDEAFLDVAGSRRRLGPPARIGAAIRERVRAELGLPCSVGAAPVKFVAKMASTAAKPDGLVVVPGERLLEFLHPRPIDHLWGVGPVLAQRLRTRGVDTIGDAAALPEGRLRQWFGEVGARVEDLSRGLDPRPVHQETGHQSIGADHTFDDDPTDPEEIDRHVLRLCHHVAGRLRAEGVLAGGVTVRVKSPEARVRSRAARLPDPTDSGHDLFAPARRAVRELLADRPHPLRLVGVRAERLTDEQAPRQQSLFDDEAGGRAADWGAAERAVDAVRRRFPGHGPAPASLLGDVDPAADGRDRRQ</sequence>
<dbReference type="Proteomes" id="UP000196230">
    <property type="component" value="Unassembled WGS sequence"/>
</dbReference>
<dbReference type="Gene3D" id="3.30.70.270">
    <property type="match status" value="1"/>
</dbReference>
<dbReference type="GO" id="GO:0000287">
    <property type="term" value="F:magnesium ion binding"/>
    <property type="evidence" value="ECO:0007669"/>
    <property type="project" value="UniProtKB-UniRule"/>
</dbReference>
<protein>
    <recommendedName>
        <fullName evidence="4">DNA polymerase IV</fullName>
        <shortName evidence="4">Pol IV</shortName>
        <ecNumber evidence="4">2.7.7.7</ecNumber>
    </recommendedName>
</protein>
<accession>A0A1R4J700</accession>
<reference evidence="7 8" key="1">
    <citation type="submission" date="2017-02" db="EMBL/GenBank/DDBJ databases">
        <authorList>
            <person name="Peterson S.W."/>
        </authorList>
    </citation>
    <scope>NUCLEOTIDE SEQUENCE [LARGE SCALE GENOMIC DNA]</scope>
    <source>
        <strain evidence="7 8">2B3F</strain>
    </source>
</reference>
<comment type="subunit">
    <text evidence="4">Monomer.</text>
</comment>
<dbReference type="Gene3D" id="1.10.150.20">
    <property type="entry name" value="5' to 3' exonuclease, C-terminal subdomain"/>
    <property type="match status" value="1"/>
</dbReference>
<evidence type="ECO:0000256" key="5">
    <source>
        <dbReference type="SAM" id="MobiDB-lite"/>
    </source>
</evidence>
<evidence type="ECO:0000313" key="7">
    <source>
        <dbReference type="EMBL" id="SJN27837.1"/>
    </source>
</evidence>
<dbReference type="InterPro" id="IPR043502">
    <property type="entry name" value="DNA/RNA_pol_sf"/>
</dbReference>
<comment type="catalytic activity">
    <reaction evidence="3 4">
        <text>DNA(n) + a 2'-deoxyribonucleoside 5'-triphosphate = DNA(n+1) + diphosphate</text>
        <dbReference type="Rhea" id="RHEA:22508"/>
        <dbReference type="Rhea" id="RHEA-COMP:17339"/>
        <dbReference type="Rhea" id="RHEA-COMP:17340"/>
        <dbReference type="ChEBI" id="CHEBI:33019"/>
        <dbReference type="ChEBI" id="CHEBI:61560"/>
        <dbReference type="ChEBI" id="CHEBI:173112"/>
        <dbReference type="EC" id="2.7.7.7"/>
    </reaction>
</comment>
<dbReference type="PROSITE" id="PS50173">
    <property type="entry name" value="UMUC"/>
    <property type="match status" value="1"/>
</dbReference>
<comment type="cofactor">
    <cofactor evidence="4">
        <name>Mg(2+)</name>
        <dbReference type="ChEBI" id="CHEBI:18420"/>
    </cofactor>
    <text evidence="4">Binds 2 magnesium ions per subunit.</text>
</comment>
<keyword evidence="4" id="KW-0963">Cytoplasm</keyword>
<comment type="function">
    <text evidence="2 4">Poorly processive, error-prone DNA polymerase involved in untargeted mutagenesis. Copies undamaged DNA at stalled replication forks, which arise in vivo from mismatched or misaligned primer ends. These misaligned primers can be extended by PolIV. Exhibits no 3'-5' exonuclease (proofreading) activity. May be involved in translesional synthesis, in conjunction with the beta clamp from PolIII.</text>
</comment>
<feature type="region of interest" description="Disordered" evidence="5">
    <location>
        <begin position="367"/>
        <end position="428"/>
    </location>
</feature>
<dbReference type="GO" id="GO:0042276">
    <property type="term" value="P:error-prone translesion synthesis"/>
    <property type="evidence" value="ECO:0007669"/>
    <property type="project" value="TreeGrafter"/>
</dbReference>